<dbReference type="EMBL" id="JACNJD010000347">
    <property type="protein sequence ID" value="MBC8179115.1"/>
    <property type="molecule type" value="Genomic_DNA"/>
</dbReference>
<organism evidence="2 3">
    <name type="scientific">Candidatus Desulfacyla euxinica</name>
    <dbReference type="NCBI Taxonomy" id="2841693"/>
    <lineage>
        <taxon>Bacteria</taxon>
        <taxon>Deltaproteobacteria</taxon>
        <taxon>Candidatus Desulfacyla</taxon>
    </lineage>
</organism>
<sequence length="130" mass="14481">MDNTNIVFDHVHIISEDPESTATWYVDKLGGKIINSQEVRGAPQIVVAFGDTTIIVRGRRPGEEVVTKQGLEWGTDHFGFRVEGDFDGYCDNLKETGITFSLDPVDFTPNIRIAFIDAPDGVSIELLQRK</sequence>
<protein>
    <submittedName>
        <fullName evidence="2">VOC family protein</fullName>
    </submittedName>
</protein>
<comment type="caution">
    <text evidence="2">The sequence shown here is derived from an EMBL/GenBank/DDBJ whole genome shotgun (WGS) entry which is preliminary data.</text>
</comment>
<dbReference type="Gene3D" id="3.10.180.10">
    <property type="entry name" value="2,3-Dihydroxybiphenyl 1,2-Dioxygenase, domain 1"/>
    <property type="match status" value="1"/>
</dbReference>
<gene>
    <name evidence="2" type="ORF">H8E19_17060</name>
</gene>
<evidence type="ECO:0000259" key="1">
    <source>
        <dbReference type="PROSITE" id="PS51819"/>
    </source>
</evidence>
<accession>A0A8J6N3M5</accession>
<dbReference type="InterPro" id="IPR037523">
    <property type="entry name" value="VOC_core"/>
</dbReference>
<dbReference type="PROSITE" id="PS51819">
    <property type="entry name" value="VOC"/>
    <property type="match status" value="1"/>
</dbReference>
<dbReference type="Proteomes" id="UP000650524">
    <property type="component" value="Unassembled WGS sequence"/>
</dbReference>
<feature type="domain" description="VOC" evidence="1">
    <location>
        <begin position="7"/>
        <end position="129"/>
    </location>
</feature>
<evidence type="ECO:0000313" key="3">
    <source>
        <dbReference type="Proteomes" id="UP000650524"/>
    </source>
</evidence>
<name>A0A8J6N3M5_9DELT</name>
<dbReference type="CDD" id="cd06587">
    <property type="entry name" value="VOC"/>
    <property type="match status" value="1"/>
</dbReference>
<dbReference type="SUPFAM" id="SSF54593">
    <property type="entry name" value="Glyoxalase/Bleomycin resistance protein/Dihydroxybiphenyl dioxygenase"/>
    <property type="match status" value="1"/>
</dbReference>
<evidence type="ECO:0000313" key="2">
    <source>
        <dbReference type="EMBL" id="MBC8179115.1"/>
    </source>
</evidence>
<reference evidence="2 3" key="1">
    <citation type="submission" date="2020-08" db="EMBL/GenBank/DDBJ databases">
        <title>Bridging the membrane lipid divide: bacteria of the FCB group superphylum have the potential to synthesize archaeal ether lipids.</title>
        <authorList>
            <person name="Villanueva L."/>
            <person name="Von Meijenfeldt F.A.B."/>
            <person name="Westbye A.B."/>
            <person name="Yadav S."/>
            <person name="Hopmans E.C."/>
            <person name="Dutilh B.E."/>
            <person name="Sinninghe Damste J.S."/>
        </authorList>
    </citation>
    <scope>NUCLEOTIDE SEQUENCE [LARGE SCALE GENOMIC DNA]</scope>
    <source>
        <strain evidence="2">NIOZ-UU27</strain>
    </source>
</reference>
<proteinExistence type="predicted"/>
<dbReference type="InterPro" id="IPR029068">
    <property type="entry name" value="Glyas_Bleomycin-R_OHBP_Dase"/>
</dbReference>
<dbReference type="Pfam" id="PF00903">
    <property type="entry name" value="Glyoxalase"/>
    <property type="match status" value="1"/>
</dbReference>
<dbReference type="AlphaFoldDB" id="A0A8J6N3M5"/>
<dbReference type="InterPro" id="IPR004360">
    <property type="entry name" value="Glyas_Fos-R_dOase_dom"/>
</dbReference>